<evidence type="ECO:0000313" key="1">
    <source>
        <dbReference type="EMBL" id="CAA9470534.1"/>
    </source>
</evidence>
<dbReference type="EMBL" id="CADCVM010000060">
    <property type="protein sequence ID" value="CAA9470534.1"/>
    <property type="molecule type" value="Genomic_DNA"/>
</dbReference>
<proteinExistence type="predicted"/>
<dbReference type="AlphaFoldDB" id="A0A6J4RL38"/>
<name>A0A6J4RL38_9ACTN</name>
<gene>
    <name evidence="1" type="ORF">AVDCRST_MAG05-518</name>
</gene>
<protein>
    <submittedName>
        <fullName evidence="1">Uncharacterized protein</fullName>
    </submittedName>
</protein>
<reference evidence="1" key="1">
    <citation type="submission" date="2020-02" db="EMBL/GenBank/DDBJ databases">
        <authorList>
            <person name="Meier V. D."/>
        </authorList>
    </citation>
    <scope>NUCLEOTIDE SEQUENCE</scope>
    <source>
        <strain evidence="1">AVDCRST_MAG05</strain>
    </source>
</reference>
<accession>A0A6J4RL38</accession>
<sequence length="60" mass="6612">MLMLLDRRQSGIRRTTLLRASVYKGSGLARGAGHASLVEPRISRYRVGGYHVVGSRRNSA</sequence>
<organism evidence="1">
    <name type="scientific">uncultured Rubrobacteraceae bacterium</name>
    <dbReference type="NCBI Taxonomy" id="349277"/>
    <lineage>
        <taxon>Bacteria</taxon>
        <taxon>Bacillati</taxon>
        <taxon>Actinomycetota</taxon>
        <taxon>Rubrobacteria</taxon>
        <taxon>Rubrobacterales</taxon>
        <taxon>Rubrobacteraceae</taxon>
        <taxon>environmental samples</taxon>
    </lineage>
</organism>